<dbReference type="Gene3D" id="6.10.340.10">
    <property type="match status" value="1"/>
</dbReference>
<dbReference type="Gene3D" id="3.30.450.20">
    <property type="entry name" value="PAS domain"/>
    <property type="match status" value="1"/>
</dbReference>
<dbReference type="InterPro" id="IPR036890">
    <property type="entry name" value="HATPase_C_sf"/>
</dbReference>
<dbReference type="EMBL" id="JBHSNC010000054">
    <property type="protein sequence ID" value="MFC5531469.1"/>
    <property type="molecule type" value="Genomic_DNA"/>
</dbReference>
<evidence type="ECO:0000256" key="2">
    <source>
        <dbReference type="ARBA" id="ARBA00022475"/>
    </source>
</evidence>
<dbReference type="SUPFAM" id="SSF55874">
    <property type="entry name" value="ATPase domain of HSP90 chaperone/DNA topoisomerase II/histidine kinase"/>
    <property type="match status" value="1"/>
</dbReference>
<keyword evidence="7" id="KW-0812">Transmembrane</keyword>
<keyword evidence="6 7" id="KW-0472">Membrane</keyword>
<evidence type="ECO:0000313" key="10">
    <source>
        <dbReference type="Proteomes" id="UP001596108"/>
    </source>
</evidence>
<keyword evidence="3" id="KW-0597">Phosphoprotein</keyword>
<reference evidence="10" key="1">
    <citation type="journal article" date="2019" name="Int. J. Syst. Evol. Microbiol.">
        <title>The Global Catalogue of Microorganisms (GCM) 10K type strain sequencing project: providing services to taxonomists for standard genome sequencing and annotation.</title>
        <authorList>
            <consortium name="The Broad Institute Genomics Platform"/>
            <consortium name="The Broad Institute Genome Sequencing Center for Infectious Disease"/>
            <person name="Wu L."/>
            <person name="Ma J."/>
        </authorList>
    </citation>
    <scope>NUCLEOTIDE SEQUENCE [LARGE SCALE GENOMIC DNA]</scope>
    <source>
        <strain evidence="10">CGMCC 1.18578</strain>
    </source>
</reference>
<dbReference type="PANTHER" id="PTHR34220:SF7">
    <property type="entry name" value="SENSOR HISTIDINE KINASE YPDA"/>
    <property type="match status" value="1"/>
</dbReference>
<dbReference type="EC" id="2.7.13.3" evidence="9"/>
<dbReference type="GO" id="GO:0004673">
    <property type="term" value="F:protein histidine kinase activity"/>
    <property type="evidence" value="ECO:0007669"/>
    <property type="project" value="UniProtKB-EC"/>
</dbReference>
<dbReference type="Pfam" id="PF06580">
    <property type="entry name" value="His_kinase"/>
    <property type="match status" value="1"/>
</dbReference>
<feature type="transmembrane region" description="Helical" evidence="7">
    <location>
        <begin position="331"/>
        <end position="350"/>
    </location>
</feature>
<feature type="domain" description="HAMP" evidence="8">
    <location>
        <begin position="352"/>
        <end position="404"/>
    </location>
</feature>
<evidence type="ECO:0000313" key="9">
    <source>
        <dbReference type="EMBL" id="MFC5531469.1"/>
    </source>
</evidence>
<dbReference type="Pfam" id="PF02518">
    <property type="entry name" value="HATPase_c"/>
    <property type="match status" value="1"/>
</dbReference>
<dbReference type="Pfam" id="PF00672">
    <property type="entry name" value="HAMP"/>
    <property type="match status" value="1"/>
</dbReference>
<comment type="caution">
    <text evidence="9">The sequence shown here is derived from an EMBL/GenBank/DDBJ whole genome shotgun (WGS) entry which is preliminary data.</text>
</comment>
<dbReference type="InterPro" id="IPR003594">
    <property type="entry name" value="HATPase_dom"/>
</dbReference>
<sequence length="624" mass="71977">MRKKYFDLFLNKIFYKFTIKNRLLTYFLFLVIIPTIVISLSFHHILDKMITERINESSMKDMKVIKSDILQELDRIDDISTTIYLTPQLQDTLSFSKEDLDPYFIEQNVTQDIRNVSVVKELNKLNDILMNYDFSNKTSTTIIPTLYMYNRAEYMQFSFSKRVSTVDAIESEKWFLDLPYRSRYTVSGLFKQPDPSGPPQYMIKIAKKLYALQDRGMRLRALLTLDVDIDDFTKIVNKFKASAGSTLFIVDKDGSITVSQDQSKLGSSVKDIPYITDIMADKKSNYSSFKEKVDDTNMFVSSYKIEQLGWTIISLSPVQELYSELTVIKKLVYSIIIVFSILGIMIALLLSNSVAYPIRKLVKSMSHVETGNFNIKLDYKRRDEFSFLIDKYNEMVFKIEELVSKLFVTEVNKKDAELKALQAQINPHFLYNTLDSINWMALSNQVPEISKMVTSLSDFFRYSLSKGKSIITLEEEFHQVKSYLAIQEIRFDEKITYDIYYPESIKDCVSVKLILQPIVENAIIHGIEKTGDKGDIRIFATESDGTIEISVQDNGVGADVGRLNALLEQAEEQKKSYGIWNVNQRIKQYFGEPYGLRFYDNEGPGITVIVTIPSRREEAATCLN</sequence>
<keyword evidence="7" id="KW-1133">Transmembrane helix</keyword>
<evidence type="ECO:0000256" key="3">
    <source>
        <dbReference type="ARBA" id="ARBA00022553"/>
    </source>
</evidence>
<protein>
    <submittedName>
        <fullName evidence="9">Sensor histidine kinase</fullName>
        <ecNumber evidence="9">2.7.13.3</ecNumber>
    </submittedName>
</protein>
<gene>
    <name evidence="9" type="ORF">ACFPQ4_18780</name>
</gene>
<organism evidence="9 10">
    <name type="scientific">Cohnella yongneupensis</name>
    <dbReference type="NCBI Taxonomy" id="425006"/>
    <lineage>
        <taxon>Bacteria</taxon>
        <taxon>Bacillati</taxon>
        <taxon>Bacillota</taxon>
        <taxon>Bacilli</taxon>
        <taxon>Bacillales</taxon>
        <taxon>Paenibacillaceae</taxon>
        <taxon>Cohnella</taxon>
    </lineage>
</organism>
<dbReference type="PANTHER" id="PTHR34220">
    <property type="entry name" value="SENSOR HISTIDINE KINASE YPDA"/>
    <property type="match status" value="1"/>
</dbReference>
<comment type="subcellular location">
    <subcellularLocation>
        <location evidence="1">Cell membrane</location>
        <topology evidence="1">Multi-pass membrane protein</topology>
    </subcellularLocation>
</comment>
<dbReference type="RefSeq" id="WP_378113431.1">
    <property type="nucleotide sequence ID" value="NZ_JBHSNC010000054.1"/>
</dbReference>
<dbReference type="SUPFAM" id="SSF158472">
    <property type="entry name" value="HAMP domain-like"/>
    <property type="match status" value="1"/>
</dbReference>
<dbReference type="Proteomes" id="UP001596108">
    <property type="component" value="Unassembled WGS sequence"/>
</dbReference>
<accession>A0ABW0R4Q1</accession>
<keyword evidence="5 9" id="KW-0418">Kinase</keyword>
<dbReference type="CDD" id="cd06225">
    <property type="entry name" value="HAMP"/>
    <property type="match status" value="1"/>
</dbReference>
<evidence type="ECO:0000256" key="6">
    <source>
        <dbReference type="ARBA" id="ARBA00023136"/>
    </source>
</evidence>
<dbReference type="InterPro" id="IPR010559">
    <property type="entry name" value="Sig_transdc_His_kin_internal"/>
</dbReference>
<dbReference type="InterPro" id="IPR050640">
    <property type="entry name" value="Bact_2-comp_sensor_kinase"/>
</dbReference>
<evidence type="ECO:0000256" key="4">
    <source>
        <dbReference type="ARBA" id="ARBA00022679"/>
    </source>
</evidence>
<proteinExistence type="predicted"/>
<keyword evidence="2" id="KW-1003">Cell membrane</keyword>
<dbReference type="InterPro" id="IPR003660">
    <property type="entry name" value="HAMP_dom"/>
</dbReference>
<dbReference type="PROSITE" id="PS50885">
    <property type="entry name" value="HAMP"/>
    <property type="match status" value="1"/>
</dbReference>
<feature type="transmembrane region" description="Helical" evidence="7">
    <location>
        <begin position="23"/>
        <end position="46"/>
    </location>
</feature>
<keyword evidence="4 9" id="KW-0808">Transferase</keyword>
<dbReference type="Gene3D" id="3.30.565.10">
    <property type="entry name" value="Histidine kinase-like ATPase, C-terminal domain"/>
    <property type="match status" value="1"/>
</dbReference>
<dbReference type="SMART" id="SM00304">
    <property type="entry name" value="HAMP"/>
    <property type="match status" value="1"/>
</dbReference>
<evidence type="ECO:0000256" key="5">
    <source>
        <dbReference type="ARBA" id="ARBA00022777"/>
    </source>
</evidence>
<keyword evidence="10" id="KW-1185">Reference proteome</keyword>
<name>A0ABW0R4Q1_9BACL</name>
<evidence type="ECO:0000256" key="1">
    <source>
        <dbReference type="ARBA" id="ARBA00004651"/>
    </source>
</evidence>
<evidence type="ECO:0000259" key="8">
    <source>
        <dbReference type="PROSITE" id="PS50885"/>
    </source>
</evidence>
<evidence type="ECO:0000256" key="7">
    <source>
        <dbReference type="SAM" id="Phobius"/>
    </source>
</evidence>